<sequence>MTVEMGGMDFYDSERVRRVSNNFLKREFKCCFFFFFFQNLEDLLTLTTTNPQLEKSTGDQMRIQKTLISGFCL</sequence>
<organism evidence="1 2">
    <name type="scientific">Rhinopithecus bieti</name>
    <name type="common">Black snub-nosed monkey</name>
    <name type="synonym">Pygathrix bieti</name>
    <dbReference type="NCBI Taxonomy" id="61621"/>
    <lineage>
        <taxon>Eukaryota</taxon>
        <taxon>Metazoa</taxon>
        <taxon>Chordata</taxon>
        <taxon>Craniata</taxon>
        <taxon>Vertebrata</taxon>
        <taxon>Euteleostomi</taxon>
        <taxon>Mammalia</taxon>
        <taxon>Eutheria</taxon>
        <taxon>Euarchontoglires</taxon>
        <taxon>Primates</taxon>
        <taxon>Haplorrhini</taxon>
        <taxon>Catarrhini</taxon>
        <taxon>Cercopithecidae</taxon>
        <taxon>Colobinae</taxon>
        <taxon>Rhinopithecus</taxon>
    </lineage>
</organism>
<evidence type="ECO:0000313" key="1">
    <source>
        <dbReference type="Ensembl" id="ENSRBIP00000016740.1"/>
    </source>
</evidence>
<dbReference type="Ensembl" id="ENSRBIT00000040588.1">
    <property type="protein sequence ID" value="ENSRBIP00000016740.1"/>
    <property type="gene ID" value="ENSRBIG00000032394.1"/>
</dbReference>
<reference evidence="1" key="3">
    <citation type="submission" date="2025-09" db="UniProtKB">
        <authorList>
            <consortium name="Ensembl"/>
        </authorList>
    </citation>
    <scope>IDENTIFICATION</scope>
</reference>
<dbReference type="Proteomes" id="UP000233180">
    <property type="component" value="Unassembled WGS sequence"/>
</dbReference>
<reference evidence="1" key="2">
    <citation type="submission" date="2025-08" db="UniProtKB">
        <authorList>
            <consortium name="Ensembl"/>
        </authorList>
    </citation>
    <scope>IDENTIFICATION</scope>
</reference>
<keyword evidence="2" id="KW-1185">Reference proteome</keyword>
<evidence type="ECO:0000313" key="2">
    <source>
        <dbReference type="Proteomes" id="UP000233180"/>
    </source>
</evidence>
<dbReference type="OMA" id="MTVEMGG"/>
<reference evidence="1 2" key="1">
    <citation type="submission" date="2016-06" db="EMBL/GenBank/DDBJ databases">
        <title>Genome of Rhinopithecus bieti.</title>
        <authorList>
            <person name="Wu"/>
            <person name="C.-I. and Zhang"/>
            <person name="Y."/>
        </authorList>
    </citation>
    <scope>NUCLEOTIDE SEQUENCE</scope>
</reference>
<accession>A0A2K6KZP9</accession>
<dbReference type="GeneTree" id="ENSGT00910000147879"/>
<name>A0A2K6KZP9_RHIBE</name>
<proteinExistence type="predicted"/>
<dbReference type="AlphaFoldDB" id="A0A2K6KZP9"/>
<protein>
    <submittedName>
        <fullName evidence="1">Uncharacterized protein</fullName>
    </submittedName>
</protein>